<sequence>MYKVIKFKRYYLVANTKGEYKNHTHINVHSRTGEKEYKICKTLISIINDKRVPKSNYLLQSAIRLTLDEEYKHNLLEIQKRRKQRYFNSQKGVRR</sequence>
<organism evidence="1 2">
    <name type="scientific">Clostridium brassicae</name>
    <dbReference type="NCBI Taxonomy" id="2999072"/>
    <lineage>
        <taxon>Bacteria</taxon>
        <taxon>Bacillati</taxon>
        <taxon>Bacillota</taxon>
        <taxon>Clostridia</taxon>
        <taxon>Eubacteriales</taxon>
        <taxon>Clostridiaceae</taxon>
        <taxon>Clostridium</taxon>
    </lineage>
</organism>
<reference evidence="1" key="1">
    <citation type="submission" date="2022-12" db="EMBL/GenBank/DDBJ databases">
        <title>Clostridium sp. nov., isolated from industrial wastewater.</title>
        <authorList>
            <person name="Jiayan W."/>
        </authorList>
    </citation>
    <scope>NUCLEOTIDE SEQUENCE</scope>
    <source>
        <strain evidence="1">ZC22-4</strain>
    </source>
</reference>
<dbReference type="Proteomes" id="UP001144612">
    <property type="component" value="Unassembled WGS sequence"/>
</dbReference>
<comment type="caution">
    <text evidence="1">The sequence shown here is derived from an EMBL/GenBank/DDBJ whole genome shotgun (WGS) entry which is preliminary data.</text>
</comment>
<dbReference type="RefSeq" id="WP_268060271.1">
    <property type="nucleotide sequence ID" value="NZ_JAPQFJ010000003.1"/>
</dbReference>
<accession>A0ABT4D6E2</accession>
<name>A0ABT4D6E2_9CLOT</name>
<dbReference type="EMBL" id="JAPQFJ010000003">
    <property type="protein sequence ID" value="MCY6957869.1"/>
    <property type="molecule type" value="Genomic_DNA"/>
</dbReference>
<keyword evidence="2" id="KW-1185">Reference proteome</keyword>
<evidence type="ECO:0000313" key="2">
    <source>
        <dbReference type="Proteomes" id="UP001144612"/>
    </source>
</evidence>
<protein>
    <submittedName>
        <fullName evidence="1">DNA gyrase subunit A</fullName>
    </submittedName>
</protein>
<proteinExistence type="predicted"/>
<evidence type="ECO:0000313" key="1">
    <source>
        <dbReference type="EMBL" id="MCY6957869.1"/>
    </source>
</evidence>
<gene>
    <name evidence="1" type="ORF">OW729_04530</name>
</gene>